<protein>
    <submittedName>
        <fullName evidence="1">Uncharacterized protein</fullName>
    </submittedName>
</protein>
<proteinExistence type="predicted"/>
<reference evidence="1" key="1">
    <citation type="submission" date="2019-08" db="EMBL/GenBank/DDBJ databases">
        <authorList>
            <person name="Kucharzyk K."/>
            <person name="Murdoch R.W."/>
            <person name="Higgins S."/>
            <person name="Loffler F."/>
        </authorList>
    </citation>
    <scope>NUCLEOTIDE SEQUENCE</scope>
</reference>
<evidence type="ECO:0000313" key="1">
    <source>
        <dbReference type="EMBL" id="MPM28286.1"/>
    </source>
</evidence>
<dbReference type="EMBL" id="VSSQ01005213">
    <property type="protein sequence ID" value="MPM28286.1"/>
    <property type="molecule type" value="Genomic_DNA"/>
</dbReference>
<comment type="caution">
    <text evidence="1">The sequence shown here is derived from an EMBL/GenBank/DDBJ whole genome shotgun (WGS) entry which is preliminary data.</text>
</comment>
<gene>
    <name evidence="1" type="ORF">SDC9_74806</name>
</gene>
<sequence>MLTFDKTPKNYGSKITHFNEIKLIFLNCFSNEFLSHLKIIYIFVTCVLKVYNHENK</sequence>
<accession>A0A644YIG1</accession>
<organism evidence="1">
    <name type="scientific">bioreactor metagenome</name>
    <dbReference type="NCBI Taxonomy" id="1076179"/>
    <lineage>
        <taxon>unclassified sequences</taxon>
        <taxon>metagenomes</taxon>
        <taxon>ecological metagenomes</taxon>
    </lineage>
</organism>
<dbReference type="AlphaFoldDB" id="A0A644YIG1"/>
<name>A0A644YIG1_9ZZZZ</name>